<dbReference type="EMBL" id="KC999113">
    <property type="protein sequence ID" value="AIA82809.1"/>
    <property type="molecule type" value="Genomic_DNA"/>
</dbReference>
<evidence type="ECO:0000256" key="4">
    <source>
        <dbReference type="ARBA" id="ARBA00022662"/>
    </source>
</evidence>
<feature type="compositionally biased region" description="Basic and acidic residues" evidence="13">
    <location>
        <begin position="269"/>
        <end position="281"/>
    </location>
</feature>
<evidence type="ECO:0000256" key="2">
    <source>
        <dbReference type="ARBA" id="ARBA00022580"/>
    </source>
</evidence>
<dbReference type="GO" id="GO:0044423">
    <property type="term" value="C:virion component"/>
    <property type="evidence" value="ECO:0007669"/>
    <property type="project" value="UniProtKB-KW"/>
</dbReference>
<feature type="compositionally biased region" description="Polar residues" evidence="13">
    <location>
        <begin position="2174"/>
        <end position="2202"/>
    </location>
</feature>
<feature type="compositionally biased region" description="Low complexity" evidence="13">
    <location>
        <begin position="2377"/>
        <end position="2404"/>
    </location>
</feature>
<keyword evidence="6" id="KW-0677">Repeat</keyword>
<evidence type="ECO:0000256" key="5">
    <source>
        <dbReference type="ARBA" id="ARBA00022670"/>
    </source>
</evidence>
<evidence type="ECO:0000256" key="1">
    <source>
        <dbReference type="ARBA" id="ARBA00022562"/>
    </source>
</evidence>
<dbReference type="InterPro" id="IPR006928">
    <property type="entry name" value="Herpes_teg_USP"/>
</dbReference>
<evidence type="ECO:0000256" key="8">
    <source>
        <dbReference type="ARBA" id="ARBA00022801"/>
    </source>
</evidence>
<organism evidence="15">
    <name type="scientific">Bovine herpesvirus 4</name>
    <name type="common">BoHV-4</name>
    <name type="synonym">Movar virus</name>
    <dbReference type="NCBI Taxonomy" id="10385"/>
    <lineage>
        <taxon>Viruses</taxon>
        <taxon>Duplodnaviria</taxon>
        <taxon>Heunggongvirae</taxon>
        <taxon>Peploviricota</taxon>
        <taxon>Herviviricetes</taxon>
        <taxon>Herpesvirales</taxon>
        <taxon>Orthoherpesviridae</taxon>
        <taxon>Gammaherpesvirinae</taxon>
        <taxon>Rhadinovirus</taxon>
        <taxon>Rhadinovirus bovinegamma4</taxon>
    </lineage>
</organism>
<dbReference type="PANTHER" id="PTHR24216">
    <property type="entry name" value="PAXILLIN-RELATED"/>
    <property type="match status" value="1"/>
</dbReference>
<evidence type="ECO:0000256" key="10">
    <source>
        <dbReference type="ARBA" id="ARBA00022844"/>
    </source>
</evidence>
<keyword evidence="7" id="KW-0833">Ubl conjugation pathway</keyword>
<evidence type="ECO:0000313" key="16">
    <source>
        <dbReference type="EMBL" id="QJC19147.1"/>
    </source>
</evidence>
<accession>A0A0F6N514</accession>
<feature type="compositionally biased region" description="Basic and acidic residues" evidence="13">
    <location>
        <begin position="2424"/>
        <end position="2433"/>
    </location>
</feature>
<feature type="compositionally biased region" description="Low complexity" evidence="13">
    <location>
        <begin position="2288"/>
        <end position="2306"/>
    </location>
</feature>
<feature type="region of interest" description="Disordered" evidence="13">
    <location>
        <begin position="298"/>
        <end position="347"/>
    </location>
</feature>
<evidence type="ECO:0000313" key="15">
    <source>
        <dbReference type="EMBL" id="AIA82809.1"/>
    </source>
</evidence>
<feature type="compositionally biased region" description="Low complexity" evidence="13">
    <location>
        <begin position="2107"/>
        <end position="2126"/>
    </location>
</feature>
<reference evidence="16" key="2">
    <citation type="submission" date="2019-10" db="EMBL/GenBank/DDBJ databases">
        <title>Experimental infection of calves with contemporary bovine gammaherpesvirus type 4.</title>
        <authorList>
            <person name="Bauermann F."/>
            <person name="Kutish G."/>
            <person name="Diel D."/>
            <person name="Falkenberg S."/>
            <person name="Martins M."/>
            <person name="Flores E."/>
        </authorList>
    </citation>
    <scope>NUCLEOTIDE SEQUENCE</scope>
    <source>
        <strain evidence="16">SD16-49</strain>
    </source>
</reference>
<keyword evidence="5" id="KW-0645">Protease</keyword>
<name>A0A0F6N514_BHV4</name>
<keyword evidence="10" id="KW-0946">Virion</keyword>
<keyword evidence="3" id="KW-0945">Host-virus interaction</keyword>
<keyword evidence="1" id="KW-1048">Host nucleus</keyword>
<feature type="compositionally biased region" description="Pro residues" evidence="13">
    <location>
        <begin position="2467"/>
        <end position="2478"/>
    </location>
</feature>
<evidence type="ECO:0000259" key="14">
    <source>
        <dbReference type="PROSITE" id="PS51521"/>
    </source>
</evidence>
<feature type="compositionally biased region" description="Polar residues" evidence="13">
    <location>
        <begin position="2361"/>
        <end position="2376"/>
    </location>
</feature>
<protein>
    <submittedName>
        <fullName evidence="15">Tegument protein</fullName>
    </submittedName>
</protein>
<keyword evidence="9" id="KW-0788">Thiol protease</keyword>
<feature type="region of interest" description="Disordered" evidence="13">
    <location>
        <begin position="2084"/>
        <end position="2485"/>
    </location>
</feature>
<keyword evidence="12" id="KW-1035">Host cytoplasm</keyword>
<dbReference type="GO" id="GO:0006508">
    <property type="term" value="P:proteolysis"/>
    <property type="evidence" value="ECO:0007669"/>
    <property type="project" value="UniProtKB-KW"/>
</dbReference>
<evidence type="ECO:0000256" key="13">
    <source>
        <dbReference type="SAM" id="MobiDB-lite"/>
    </source>
</evidence>
<sequence length="2570" mass="288932">MELPPIFQKFKLEGIATTHQANVKYGKYAGSQCLSNCVIYLASSYFNSEIPVTSTHDLDRVLELGSRLDFLIRRSGFLGENQYAQLHHIPAFIHTSKWSCNIYKSQELFGMIEHESIIRESFIISLKSLLTKQYGNMQYFLFICGEQAGAIIIKNNTFFVFNPHCIRTLPGSPAHVLSTKDIQAVLTYIASPGAEYTGTFLYIVPREFTNPHHYITSRYGAFSYEPLRGANIDLALGFPEEATLTEVEPSPPPQTNVSRPQINIVPSGHPKDIDTAPKKDPPQPQYSKVEDLLQALTSVKRKRTSSDTTSSGELDQPDTKHTESSPPEDDLWFDDSLPPQYSPTLSEDLIFSPEGRLNSEIEVNMDNDGFYTENIESEATATSIPSASIFLQIDELIDTLDSFNHVPDAPQVIDKNTKRPYREAMALKNMDRILTSLILEYGMISSKSIHGISQCKTLLQFFILWAQRLEIPTHDLTLLLNSDLQIPQICLLLQGGKFKQESFISHLIWKLNPCLSKLHSDKKGLYNEVINIIHSASNRINFLENETNSKHFRSIFSDTLGDEFYMICTPDEAESLHRELSTFKKKLEHKNTDLHNENKYFDSVLLALENFQVPPEPIVIQENNTQKKMERLLSALTSIQDRFTQNIQILLAELLETIEASSTDITQPPDFNTILMNIENTIYLIEFCKSHIKLDTSSLTTTKQQLLYLGGEVANIVNAPWPFETPPPISPLPIINQAKSKLKEMQQRSQTNKALDHILSEAETILESLQSGNTKNNSTPPISISILENYVASAGAILNDKYTARFNRLRDSIQKLTNSENLILDLINSTRLSNLLINLPKITDVLDSNPHIKISTPVKHTLTGASDTLTHEILELLRNRDVDALPANIILAYRTFIRYADYTAHEELGQLIEGINQLQRRTSHAVNSQLPVNDIIEDYGSLQSELSTANLQKSLKREIHTIIINDNKYLNTYQGDLQYSDWKRKVKSFYPKYIREAINFIDAAPTTKAKQYAKRALAAKMAALKQKPPEKKNDPSSAVEPMDQSNSPLPSKKQIDAQITANANNAWMKIKTAFNNWNFEIIDPKDWEDISTEYARPGSPFPTVFGPGMLKLVQGVYTELAGLITNKLASMCPLGRPFNPPQYDWISSYDTHVNFYLKNINLPSIHAISENICKDINILKQAMNANSLEQATVGTQWEQPTHIYLEVLKKINQLQSDHIMDSNSLVHEYIESLKLRTKDTPLPQPDIQHTPSLLTPDDTETIKKLPEIFRLSIIENEKHLISIQEKWFTLLKNDVQEAKKQYLATQEEIAVRLFTTLTNTIPQAPIIISSRQISKTDPIQFLVDAVHDKSIIERAPYSVTLAALNWLEVACKSLLSVCPTHLKYKLNQVLGEVQAHKDKLQPLYDLENEANTSDDINRIKLAISTLDHNRVTNGKVTVDAWVKKCQHIENILGDITTLSSFQAAFLSIANQATGTTSTTHLNDLSVQASKLLDKANESKIQDKDRSFYLKIKELILYITFKLKFLISYERNQPEIFQKFPLSQQIPGPKLSSPLDNELRLKLYIRLKKEKSIFLWLESLPNVDKVTPVYIPIKNAPPLHWTIIFSNFLEPTALQHRSLNHATPVTSNPLPGISKARVGIETSALFAYQWESILQLARETLTAYKENTLTPLQKNNKFLGMIILGHVLSLGTKEMQDTGLYPPEAEVIFLNHIQWIRLLMSMWPHFLAATTRKPTFMEALKLLRTTISYLFYIGQYNSLENKIGPAMIYPPDPLNSFPWPQALLFTPSRWQPINIAEAMWLQPKFLQFCNNNSQRARICLIQWAIDSIDTIVLSQLWESLKPLDADKGTTYHDLLALIVNLNFREISPLPRHEPVQEQTPYIYGNTTGNALICPPQEFYRNEPNIPLTAFEIAIGSILFKVPVQMFLASSTPLATSARWGDISLISPLLDCTGITEPFKSLLQTPINPPRVSTSIGAITNEELQLFIRQATWLTTAFTQTQSPSPTTPIVVTLDLNNHVINSYLPPQDGFTSQYIYHLVPGPLHKQWPTDIITTASGNPASTPKEVLQQYLETVKDIEDVPDVFAKFPPELQPPLPEEIYGQPDPVAPTQSQTPPQLQTHPTIPPQTDHLEDSKPPIPPNIPPKETPKIGITSLKPPKTQKDDLWYSSRRKPHGGTNSTQAVSSATSNQSTGGLNIPQSSLTLSRPYEEPTISKDSRNPIPTKPQILISTETRPVGGPGPKPPHPADTAPLPKPQISLTKRENPQLSHFHPAHTQSQVESVPKPPPTHPAVKPQSPKPQSKPGHQQQLLANTLEPIKKTINHKSKPSTQPSLRAQNEHQAPQPPNIVVPHNDNISDKAATGVSATPSPPSKLTTNHITSSHSPTKKTSPPQPKLHLLPPKILTPAPTTPPPTTQSKPIPQPPKLDYPKPQKEKLTPPQTTKEISTSVPVNQKPHPPSQKTNKSLPITAPSPPNPKPSSPLFPDDNTPSVKMNVLTIEDIETDPNTLIHPFPNIVQLMHVKNKPIIPLPDKILDITTAKETLITFIDMIKHTIIVTTESIINTINRLKQFYL</sequence>
<organismHost>
    <name type="scientific">Felis catus</name>
    <name type="common">Cat</name>
    <name type="synonym">Felis silvestris catus</name>
    <dbReference type="NCBI Taxonomy" id="9685"/>
</organismHost>
<dbReference type="GO" id="GO:0008234">
    <property type="term" value="F:cysteine-type peptidase activity"/>
    <property type="evidence" value="ECO:0007669"/>
    <property type="project" value="UniProtKB-KW"/>
</dbReference>
<keyword evidence="2" id="KW-0920">Virion tegument</keyword>
<dbReference type="Pfam" id="PF04843">
    <property type="entry name" value="Herpes_teg_N"/>
    <property type="match status" value="1"/>
</dbReference>
<feature type="compositionally biased region" description="Pro residues" evidence="13">
    <location>
        <begin position="2405"/>
        <end position="2423"/>
    </location>
</feature>
<feature type="region of interest" description="Disordered" evidence="13">
    <location>
        <begin position="1023"/>
        <end position="1052"/>
    </location>
</feature>
<dbReference type="PANTHER" id="PTHR24216:SF65">
    <property type="entry name" value="PAXILLIN-LIKE PROTEIN 1"/>
    <property type="match status" value="1"/>
</dbReference>
<dbReference type="SUPFAM" id="SSF54001">
    <property type="entry name" value="Cysteine proteinases"/>
    <property type="match status" value="1"/>
</dbReference>
<feature type="domain" description="Peptidase C76" evidence="14">
    <location>
        <begin position="13"/>
        <end position="224"/>
    </location>
</feature>
<organismHost>
    <name type="scientific">Bos taurus</name>
    <name type="common">Bovine</name>
    <dbReference type="NCBI Taxonomy" id="9913"/>
</organismHost>
<evidence type="ECO:0000256" key="11">
    <source>
        <dbReference type="ARBA" id="ARBA00022876"/>
    </source>
</evidence>
<dbReference type="Gene3D" id="3.90.70.120">
    <property type="match status" value="1"/>
</dbReference>
<keyword evidence="8" id="KW-0378">Hydrolase</keyword>
<feature type="compositionally biased region" description="Polar residues" evidence="13">
    <location>
        <begin position="2325"/>
        <end position="2338"/>
    </location>
</feature>
<feature type="region of interest" description="Disordered" evidence="13">
    <location>
        <begin position="244"/>
        <end position="285"/>
    </location>
</feature>
<evidence type="ECO:0000256" key="3">
    <source>
        <dbReference type="ARBA" id="ARBA00022581"/>
    </source>
</evidence>
<dbReference type="InterPro" id="IPR038765">
    <property type="entry name" value="Papain-like_cys_pep_sf"/>
</dbReference>
<organismHost>
    <name type="scientific">Panthera leo</name>
    <name type="common">Lion</name>
    <dbReference type="NCBI Taxonomy" id="9689"/>
</organismHost>
<keyword evidence="11" id="KW-1127">Modulation of host ubiquitin pathway by viral deubiquitinase</keyword>
<feature type="compositionally biased region" description="Polar residues" evidence="13">
    <location>
        <begin position="2435"/>
        <end position="2448"/>
    </location>
</feature>
<reference evidence="15" key="1">
    <citation type="submission" date="2013-05" db="EMBL/GenBank/DDBJ databases">
        <title>Seroprevalence against a Canadian isolate of bovine herpesvirus 4 (BHV4) is higher in various diseases affected bovine dairy herds compared to healthy herds.</title>
        <authorList>
            <person name="Music N."/>
            <person name="Laroche J."/>
            <person name="Tremblay D."/>
            <person name="Mandeville I."/>
            <person name="Bellehumeur C."/>
            <person name="Charette S.J."/>
            <person name="Gagnon C.A."/>
        </authorList>
    </citation>
    <scope>NUCLEOTIDE SEQUENCE</scope>
    <source>
        <strain evidence="15">FMV09-1180503</strain>
    </source>
</reference>
<dbReference type="PROSITE" id="PS51521">
    <property type="entry name" value="HTUSP"/>
    <property type="match status" value="1"/>
</dbReference>
<proteinExistence type="predicted"/>
<feature type="compositionally biased region" description="Pro residues" evidence="13">
    <location>
        <begin position="2134"/>
        <end position="2143"/>
    </location>
</feature>
<evidence type="ECO:0000256" key="6">
    <source>
        <dbReference type="ARBA" id="ARBA00022737"/>
    </source>
</evidence>
<feature type="compositionally biased region" description="Basic and acidic residues" evidence="13">
    <location>
        <begin position="2205"/>
        <end position="2216"/>
    </location>
</feature>
<evidence type="ECO:0000256" key="9">
    <source>
        <dbReference type="ARBA" id="ARBA00022807"/>
    </source>
</evidence>
<evidence type="ECO:0000256" key="12">
    <source>
        <dbReference type="ARBA" id="ARBA00023200"/>
    </source>
</evidence>
<dbReference type="EMBL" id="MN551084">
    <property type="protein sequence ID" value="QJC19147.1"/>
    <property type="molecule type" value="Genomic_DNA"/>
</dbReference>
<evidence type="ECO:0000256" key="7">
    <source>
        <dbReference type="ARBA" id="ARBA00022786"/>
    </source>
</evidence>
<dbReference type="GO" id="GO:0039648">
    <property type="term" value="P:symbiont-mediated perturbation of host ubiquitin-like protein modification"/>
    <property type="evidence" value="ECO:0007669"/>
    <property type="project" value="UniProtKB-KW"/>
</dbReference>
<keyword evidence="4" id="KW-1130">Modulation of host ubiquitin pathway by virus</keyword>